<proteinExistence type="predicted"/>
<dbReference type="Proteomes" id="UP000736787">
    <property type="component" value="Unassembled WGS sequence"/>
</dbReference>
<name>A0A8T1E642_9STRA</name>
<protein>
    <submittedName>
        <fullName evidence="1">Uncharacterized protein</fullName>
    </submittedName>
</protein>
<comment type="caution">
    <text evidence="1">The sequence shown here is derived from an EMBL/GenBank/DDBJ whole genome shotgun (WGS) entry which is preliminary data.</text>
</comment>
<dbReference type="EMBL" id="RCMK01000141">
    <property type="protein sequence ID" value="KAG2947080.1"/>
    <property type="molecule type" value="Genomic_DNA"/>
</dbReference>
<evidence type="ECO:0000313" key="2">
    <source>
        <dbReference type="Proteomes" id="UP000736787"/>
    </source>
</evidence>
<evidence type="ECO:0000313" key="1">
    <source>
        <dbReference type="EMBL" id="KAG2947080.1"/>
    </source>
</evidence>
<accession>A0A8T1E642</accession>
<gene>
    <name evidence="1" type="ORF">PC117_g7099</name>
</gene>
<dbReference type="AlphaFoldDB" id="A0A8T1E642"/>
<sequence>MVRRLRQAKGEFEEWEHASLLISKTLLVSPDLAREHSLWISKHDRRTMTLAEALQRLRSAEHWSN</sequence>
<reference evidence="1" key="1">
    <citation type="submission" date="2018-10" db="EMBL/GenBank/DDBJ databases">
        <title>Effector identification in a new, highly contiguous assembly of the strawberry crown rot pathogen Phytophthora cactorum.</title>
        <authorList>
            <person name="Armitage A.D."/>
            <person name="Nellist C.F."/>
            <person name="Bates H."/>
            <person name="Vickerstaff R.J."/>
            <person name="Harrison R.J."/>
        </authorList>
    </citation>
    <scope>NUCLEOTIDE SEQUENCE</scope>
    <source>
        <strain evidence="1">4040</strain>
    </source>
</reference>
<dbReference type="VEuPathDB" id="FungiDB:PC110_g22934"/>
<organism evidence="1 2">
    <name type="scientific">Phytophthora cactorum</name>
    <dbReference type="NCBI Taxonomy" id="29920"/>
    <lineage>
        <taxon>Eukaryota</taxon>
        <taxon>Sar</taxon>
        <taxon>Stramenopiles</taxon>
        <taxon>Oomycota</taxon>
        <taxon>Peronosporomycetes</taxon>
        <taxon>Peronosporales</taxon>
        <taxon>Peronosporaceae</taxon>
        <taxon>Phytophthora</taxon>
    </lineage>
</organism>